<keyword evidence="2" id="KW-0997">Cell inner membrane</keyword>
<evidence type="ECO:0000256" key="4">
    <source>
        <dbReference type="ARBA" id="ARBA00022801"/>
    </source>
</evidence>
<dbReference type="InterPro" id="IPR029052">
    <property type="entry name" value="Metallo-depent_PP-like"/>
</dbReference>
<evidence type="ECO:0000313" key="9">
    <source>
        <dbReference type="Proteomes" id="UP000582837"/>
    </source>
</evidence>
<evidence type="ECO:0000313" key="8">
    <source>
        <dbReference type="EMBL" id="MBB6069296.1"/>
    </source>
</evidence>
<keyword evidence="1" id="KW-1003">Cell membrane</keyword>
<evidence type="ECO:0000259" key="7">
    <source>
        <dbReference type="Pfam" id="PF00149"/>
    </source>
</evidence>
<dbReference type="GO" id="GO:0008758">
    <property type="term" value="F:UDP-2,3-diacylglucosamine hydrolase activity"/>
    <property type="evidence" value="ECO:0007669"/>
    <property type="project" value="TreeGrafter"/>
</dbReference>
<keyword evidence="3" id="KW-0479">Metal-binding</keyword>
<keyword evidence="9" id="KW-1185">Reference proteome</keyword>
<gene>
    <name evidence="8" type="ORF">HNQ61_000911</name>
</gene>
<name>A0A841GX32_9BACT</name>
<keyword evidence="6" id="KW-0464">Manganese</keyword>
<evidence type="ECO:0000256" key="5">
    <source>
        <dbReference type="ARBA" id="ARBA00023136"/>
    </source>
</evidence>
<evidence type="ECO:0000256" key="2">
    <source>
        <dbReference type="ARBA" id="ARBA00022519"/>
    </source>
</evidence>
<dbReference type="SUPFAM" id="SSF56300">
    <property type="entry name" value="Metallo-dependent phosphatases"/>
    <property type="match status" value="1"/>
</dbReference>
<comment type="caution">
    <text evidence="8">The sequence shown here is derived from an EMBL/GenBank/DDBJ whole genome shotgun (WGS) entry which is preliminary data.</text>
</comment>
<evidence type="ECO:0000256" key="1">
    <source>
        <dbReference type="ARBA" id="ARBA00022475"/>
    </source>
</evidence>
<reference evidence="8 9" key="1">
    <citation type="submission" date="2020-08" db="EMBL/GenBank/DDBJ databases">
        <title>Genomic Encyclopedia of Type Strains, Phase IV (KMG-IV): sequencing the most valuable type-strain genomes for metagenomic binning, comparative biology and taxonomic classification.</title>
        <authorList>
            <person name="Goeker M."/>
        </authorList>
    </citation>
    <scope>NUCLEOTIDE SEQUENCE [LARGE SCALE GENOMIC DNA]</scope>
    <source>
        <strain evidence="8 9">DSM 29007</strain>
    </source>
</reference>
<dbReference type="Pfam" id="PF00149">
    <property type="entry name" value="Metallophos"/>
    <property type="match status" value="1"/>
</dbReference>
<dbReference type="AlphaFoldDB" id="A0A841GX32"/>
<dbReference type="GO" id="GO:0016020">
    <property type="term" value="C:membrane"/>
    <property type="evidence" value="ECO:0007669"/>
    <property type="project" value="GOC"/>
</dbReference>
<proteinExistence type="predicted"/>
<protein>
    <submittedName>
        <fullName evidence="8">UDP-2,3-diacylglucosamine hydrolase</fullName>
        <ecNumber evidence="8">3.6.1.54</ecNumber>
    </submittedName>
</protein>
<keyword evidence="5" id="KW-0472">Membrane</keyword>
<feature type="domain" description="Calcineurin-like phosphoesterase" evidence="7">
    <location>
        <begin position="5"/>
        <end position="205"/>
    </location>
</feature>
<evidence type="ECO:0000256" key="3">
    <source>
        <dbReference type="ARBA" id="ARBA00022723"/>
    </source>
</evidence>
<organism evidence="8 9">
    <name type="scientific">Longimicrobium terrae</name>
    <dbReference type="NCBI Taxonomy" id="1639882"/>
    <lineage>
        <taxon>Bacteria</taxon>
        <taxon>Pseudomonadati</taxon>
        <taxon>Gemmatimonadota</taxon>
        <taxon>Longimicrobiia</taxon>
        <taxon>Longimicrobiales</taxon>
        <taxon>Longimicrobiaceae</taxon>
        <taxon>Longimicrobium</taxon>
    </lineage>
</organism>
<accession>A0A841GX32</accession>
<dbReference type="EC" id="3.6.1.54" evidence="8"/>
<dbReference type="GO" id="GO:0046872">
    <property type="term" value="F:metal ion binding"/>
    <property type="evidence" value="ECO:0007669"/>
    <property type="project" value="UniProtKB-KW"/>
</dbReference>
<sequence length="248" mass="27229">METKPVYVVSDIHLGAVPPATERAFRGFLDHAAVHASSLLINGDLFDFWFEYRHVILAEHYRVVAKLKDVVEAGVPVSFVGGNHDAWAGPFLRDEVGITLYDGPVEMDLGGRRTLVAHGDGVGRGDLKYRALKRMIRNPVTVGAFRALHPDWGRRIAGLASTTEHKADTGDQAARGRAAFIESWAMEQLRARPEIDLVLAGHAHVAQRTEVAPGRWYVNSGDWLRTFDYVVLPPGGGAPEPRAWPPAA</sequence>
<dbReference type="Gene3D" id="3.60.21.10">
    <property type="match status" value="1"/>
</dbReference>
<dbReference type="PANTHER" id="PTHR34990:SF1">
    <property type="entry name" value="UDP-2,3-DIACYLGLUCOSAMINE HYDROLASE"/>
    <property type="match status" value="1"/>
</dbReference>
<dbReference type="CDD" id="cd07398">
    <property type="entry name" value="MPP_YbbF-LpxH"/>
    <property type="match status" value="1"/>
</dbReference>
<keyword evidence="4 8" id="KW-0378">Hydrolase</keyword>
<dbReference type="PANTHER" id="PTHR34990">
    <property type="entry name" value="UDP-2,3-DIACYLGLUCOSAMINE HYDROLASE-RELATED"/>
    <property type="match status" value="1"/>
</dbReference>
<dbReference type="InterPro" id="IPR043461">
    <property type="entry name" value="LpxH-like"/>
</dbReference>
<dbReference type="InterPro" id="IPR004843">
    <property type="entry name" value="Calcineurin-like_PHP"/>
</dbReference>
<dbReference type="Proteomes" id="UP000582837">
    <property type="component" value="Unassembled WGS sequence"/>
</dbReference>
<dbReference type="RefSeq" id="WP_170037899.1">
    <property type="nucleotide sequence ID" value="NZ_JABDTL010000002.1"/>
</dbReference>
<dbReference type="EMBL" id="JACHIA010000002">
    <property type="protein sequence ID" value="MBB6069296.1"/>
    <property type="molecule type" value="Genomic_DNA"/>
</dbReference>
<evidence type="ECO:0000256" key="6">
    <source>
        <dbReference type="ARBA" id="ARBA00023211"/>
    </source>
</evidence>
<dbReference type="GO" id="GO:0009245">
    <property type="term" value="P:lipid A biosynthetic process"/>
    <property type="evidence" value="ECO:0007669"/>
    <property type="project" value="TreeGrafter"/>
</dbReference>